<evidence type="ECO:0000313" key="5">
    <source>
        <dbReference type="EMBL" id="MEK9500831.1"/>
    </source>
</evidence>
<proteinExistence type="predicted"/>
<dbReference type="PROSITE" id="PS50886">
    <property type="entry name" value="TRBD"/>
    <property type="match status" value="1"/>
</dbReference>
<dbReference type="EMBL" id="JBBHLI010000003">
    <property type="protein sequence ID" value="MEK9500831.1"/>
    <property type="molecule type" value="Genomic_DNA"/>
</dbReference>
<dbReference type="Gene3D" id="2.40.50.140">
    <property type="entry name" value="Nucleic acid-binding proteins"/>
    <property type="match status" value="1"/>
</dbReference>
<keyword evidence="2 3" id="KW-0694">RNA-binding</keyword>
<feature type="domain" description="TRNA-binding" evidence="4">
    <location>
        <begin position="9"/>
        <end position="111"/>
    </location>
</feature>
<evidence type="ECO:0000256" key="2">
    <source>
        <dbReference type="ARBA" id="ARBA00022884"/>
    </source>
</evidence>
<evidence type="ECO:0000256" key="3">
    <source>
        <dbReference type="PROSITE-ProRule" id="PRU00209"/>
    </source>
</evidence>
<evidence type="ECO:0000259" key="4">
    <source>
        <dbReference type="PROSITE" id="PS50886"/>
    </source>
</evidence>
<evidence type="ECO:0000256" key="1">
    <source>
        <dbReference type="ARBA" id="ARBA00022555"/>
    </source>
</evidence>
<dbReference type="InterPro" id="IPR012340">
    <property type="entry name" value="NA-bd_OB-fold"/>
</dbReference>
<comment type="caution">
    <text evidence="5">The sequence shown here is derived from an EMBL/GenBank/DDBJ whole genome shotgun (WGS) entry which is preliminary data.</text>
</comment>
<dbReference type="Proteomes" id="UP001484239">
    <property type="component" value="Unassembled WGS sequence"/>
</dbReference>
<organism evidence="5 6">
    <name type="scientific">Gaopeijia maritima</name>
    <dbReference type="NCBI Taxonomy" id="3119007"/>
    <lineage>
        <taxon>Bacteria</taxon>
        <taxon>Pseudomonadati</taxon>
        <taxon>Gemmatimonadota</taxon>
        <taxon>Longimicrobiia</taxon>
        <taxon>Gaopeijiales</taxon>
        <taxon>Gaopeijiaceae</taxon>
        <taxon>Gaopeijia</taxon>
    </lineage>
</organism>
<name>A0ABU9E7W1_9BACT</name>
<gene>
    <name evidence="5" type="ORF">WI372_07570</name>
</gene>
<accession>A0ABU9E7W1</accession>
<reference evidence="5 6" key="1">
    <citation type="submission" date="2024-02" db="EMBL/GenBank/DDBJ databases">
        <title>A novel Gemmatimonadota bacterium.</title>
        <authorList>
            <person name="Du Z.-J."/>
            <person name="Ye Y.-Q."/>
        </authorList>
    </citation>
    <scope>NUCLEOTIDE SEQUENCE [LARGE SCALE GENOMIC DNA]</scope>
    <source>
        <strain evidence="5 6">DH-20</strain>
    </source>
</reference>
<protein>
    <submittedName>
        <fullName evidence="5">Protein secretion chaperonin CsaA</fullName>
    </submittedName>
</protein>
<dbReference type="RefSeq" id="WP_405279546.1">
    <property type="nucleotide sequence ID" value="NZ_CP144380.1"/>
</dbReference>
<sequence>MKDTADYTAFAALDLRVGTVLSVEESRARKPTWRLTIDFGPEIGTRVSCGAFLNYTVEELVGQQVVAIVNLPTLKMGPERSEVFVLGVDDGAGGAVRISVEAPVPPGSIVS</sequence>
<keyword evidence="1 3" id="KW-0820">tRNA-binding</keyword>
<dbReference type="InterPro" id="IPR002547">
    <property type="entry name" value="tRNA-bd_dom"/>
</dbReference>
<dbReference type="SUPFAM" id="SSF50249">
    <property type="entry name" value="Nucleic acid-binding proteins"/>
    <property type="match status" value="1"/>
</dbReference>
<dbReference type="Pfam" id="PF01588">
    <property type="entry name" value="tRNA_bind"/>
    <property type="match status" value="1"/>
</dbReference>
<keyword evidence="6" id="KW-1185">Reference proteome</keyword>
<evidence type="ECO:0000313" key="6">
    <source>
        <dbReference type="Proteomes" id="UP001484239"/>
    </source>
</evidence>